<organism evidence="2 3">
    <name type="scientific">Cotesia glomerata</name>
    <name type="common">Lepidopteran parasitic wasp</name>
    <name type="synonym">Apanteles glomeratus</name>
    <dbReference type="NCBI Taxonomy" id="32391"/>
    <lineage>
        <taxon>Eukaryota</taxon>
        <taxon>Metazoa</taxon>
        <taxon>Ecdysozoa</taxon>
        <taxon>Arthropoda</taxon>
        <taxon>Hexapoda</taxon>
        <taxon>Insecta</taxon>
        <taxon>Pterygota</taxon>
        <taxon>Neoptera</taxon>
        <taxon>Endopterygota</taxon>
        <taxon>Hymenoptera</taxon>
        <taxon>Apocrita</taxon>
        <taxon>Ichneumonoidea</taxon>
        <taxon>Braconidae</taxon>
        <taxon>Microgastrinae</taxon>
        <taxon>Cotesia</taxon>
    </lineage>
</organism>
<dbReference type="Proteomes" id="UP000826195">
    <property type="component" value="Unassembled WGS sequence"/>
</dbReference>
<feature type="region of interest" description="Disordered" evidence="1">
    <location>
        <begin position="1"/>
        <end position="43"/>
    </location>
</feature>
<dbReference type="AlphaFoldDB" id="A0AAV7IBS0"/>
<evidence type="ECO:0000313" key="3">
    <source>
        <dbReference type="Proteomes" id="UP000826195"/>
    </source>
</evidence>
<sequence length="111" mass="12309">MKIALWNENENENEDEDEDEITQEEGRNKGEENDGAGETSRNAWLATLLDAPDDEEKGKDKEISLSGATPCEEAYRLCSNDWLERNGAQCTGFILKLNAVGYPTGALNERG</sequence>
<keyword evidence="3" id="KW-1185">Reference proteome</keyword>
<gene>
    <name evidence="2" type="ORF">KQX54_018271</name>
</gene>
<comment type="caution">
    <text evidence="2">The sequence shown here is derived from an EMBL/GenBank/DDBJ whole genome shotgun (WGS) entry which is preliminary data.</text>
</comment>
<accession>A0AAV7IBS0</accession>
<evidence type="ECO:0000313" key="2">
    <source>
        <dbReference type="EMBL" id="KAH0550235.1"/>
    </source>
</evidence>
<name>A0AAV7IBS0_COTGL</name>
<evidence type="ECO:0000256" key="1">
    <source>
        <dbReference type="SAM" id="MobiDB-lite"/>
    </source>
</evidence>
<reference evidence="2 3" key="1">
    <citation type="journal article" date="2021" name="J. Hered.">
        <title>A chromosome-level genome assembly of the parasitoid wasp, Cotesia glomerata (Hymenoptera: Braconidae).</title>
        <authorList>
            <person name="Pinto B.J."/>
            <person name="Weis J.J."/>
            <person name="Gamble T."/>
            <person name="Ode P.J."/>
            <person name="Paul R."/>
            <person name="Zaspel J.M."/>
        </authorList>
    </citation>
    <scope>NUCLEOTIDE SEQUENCE [LARGE SCALE GENOMIC DNA]</scope>
    <source>
        <strain evidence="2">CgM1</strain>
    </source>
</reference>
<protein>
    <submittedName>
        <fullName evidence="2">Uncharacterized protein</fullName>
    </submittedName>
</protein>
<dbReference type="EMBL" id="JAHXZJ010001864">
    <property type="protein sequence ID" value="KAH0550235.1"/>
    <property type="molecule type" value="Genomic_DNA"/>
</dbReference>
<proteinExistence type="predicted"/>
<feature type="compositionally biased region" description="Acidic residues" evidence="1">
    <location>
        <begin position="9"/>
        <end position="23"/>
    </location>
</feature>